<protein>
    <submittedName>
        <fullName evidence="2">Uncharacterized protein</fullName>
    </submittedName>
</protein>
<gene>
    <name evidence="2" type="ORF">TRICI_000562</name>
</gene>
<evidence type="ECO:0000313" key="3">
    <source>
        <dbReference type="Proteomes" id="UP000761534"/>
    </source>
</evidence>
<keyword evidence="3" id="KW-1185">Reference proteome</keyword>
<comment type="caution">
    <text evidence="2">The sequence shown here is derived from an EMBL/GenBank/DDBJ whole genome shotgun (WGS) entry which is preliminary data.</text>
</comment>
<accession>A0A642VD15</accession>
<feature type="region of interest" description="Disordered" evidence="1">
    <location>
        <begin position="1"/>
        <end position="69"/>
    </location>
</feature>
<organism evidence="2 3">
    <name type="scientific">Trichomonascus ciferrii</name>
    <dbReference type="NCBI Taxonomy" id="44093"/>
    <lineage>
        <taxon>Eukaryota</taxon>
        <taxon>Fungi</taxon>
        <taxon>Dikarya</taxon>
        <taxon>Ascomycota</taxon>
        <taxon>Saccharomycotina</taxon>
        <taxon>Dipodascomycetes</taxon>
        <taxon>Dipodascales</taxon>
        <taxon>Trichomonascaceae</taxon>
        <taxon>Trichomonascus</taxon>
        <taxon>Trichomonascus ciferrii complex</taxon>
    </lineage>
</organism>
<evidence type="ECO:0000256" key="1">
    <source>
        <dbReference type="SAM" id="MobiDB-lite"/>
    </source>
</evidence>
<dbReference type="AlphaFoldDB" id="A0A642VD15"/>
<sequence length="69" mass="7183">MRLFHPNLGEADPGSLGGMPPETQPTSNILLFPEEPMSVSSALQRSGLDPKLGEADPGGLGGMPPKKDN</sequence>
<proteinExistence type="predicted"/>
<dbReference type="VEuPathDB" id="FungiDB:TRICI_000562"/>
<dbReference type="EMBL" id="SWFS01000050">
    <property type="protein sequence ID" value="KAA8917276.1"/>
    <property type="molecule type" value="Genomic_DNA"/>
</dbReference>
<name>A0A642VD15_9ASCO</name>
<reference evidence="2" key="1">
    <citation type="journal article" date="2019" name="G3 (Bethesda)">
        <title>Genome Assemblies of Two Rare Opportunistic Yeast Pathogens: Diutina rugosa (syn. Candida rugosa) and Trichomonascus ciferrii (syn. Candida ciferrii).</title>
        <authorList>
            <person name="Mixao V."/>
            <person name="Saus E."/>
            <person name="Hansen A.P."/>
            <person name="Lass-Florl C."/>
            <person name="Gabaldon T."/>
        </authorList>
    </citation>
    <scope>NUCLEOTIDE SEQUENCE</scope>
    <source>
        <strain evidence="2">CBS 4856</strain>
    </source>
</reference>
<dbReference type="Proteomes" id="UP000761534">
    <property type="component" value="Unassembled WGS sequence"/>
</dbReference>
<evidence type="ECO:0000313" key="2">
    <source>
        <dbReference type="EMBL" id="KAA8917276.1"/>
    </source>
</evidence>